<comment type="caution">
    <text evidence="2">The sequence shown here is derived from an EMBL/GenBank/DDBJ whole genome shotgun (WGS) entry which is preliminary data.</text>
</comment>
<dbReference type="OrthoDB" id="7429096at2"/>
<dbReference type="Proteomes" id="UP000284322">
    <property type="component" value="Unassembled WGS sequence"/>
</dbReference>
<keyword evidence="1" id="KW-1133">Transmembrane helix</keyword>
<dbReference type="EMBL" id="RAHJ01000022">
    <property type="protein sequence ID" value="RJX65621.1"/>
    <property type="molecule type" value="Genomic_DNA"/>
</dbReference>
<feature type="transmembrane region" description="Helical" evidence="1">
    <location>
        <begin position="53"/>
        <end position="78"/>
    </location>
</feature>
<evidence type="ECO:0000256" key="1">
    <source>
        <dbReference type="SAM" id="Phobius"/>
    </source>
</evidence>
<feature type="transmembrane region" description="Helical" evidence="1">
    <location>
        <begin position="6"/>
        <end position="22"/>
    </location>
</feature>
<proteinExistence type="predicted"/>
<name>A0A419QY52_9SPHN</name>
<evidence type="ECO:0000313" key="2">
    <source>
        <dbReference type="EMBL" id="RJX65621.1"/>
    </source>
</evidence>
<gene>
    <name evidence="2" type="ORF">D6858_15080</name>
</gene>
<protein>
    <submittedName>
        <fullName evidence="2">GlsB/YeaQ/YmgE family stress response membrane protein</fullName>
    </submittedName>
</protein>
<keyword evidence="1" id="KW-0812">Transmembrane</keyword>
<dbReference type="AlphaFoldDB" id="A0A419QY52"/>
<sequence length="87" mass="9027">MGLIVLLAVGGILGWLASILVCADDRQCVLANVAVGVFSTLVIGWLANDGSLLVGLTASALLFSFVGTIGLLAGFNILRQAFTRQLH</sequence>
<keyword evidence="1" id="KW-0472">Membrane</keyword>
<feature type="transmembrane region" description="Helical" evidence="1">
    <location>
        <begin position="29"/>
        <end position="47"/>
    </location>
</feature>
<dbReference type="RefSeq" id="WP_120112504.1">
    <property type="nucleotide sequence ID" value="NZ_RAHJ01000022.1"/>
</dbReference>
<reference evidence="2 3" key="1">
    <citation type="submission" date="2018-09" db="EMBL/GenBank/DDBJ databases">
        <title>Altererythrobacter sp.Ery1 and Ery12, the genome sequencing of novel strains in genus Alterythrobacter.</title>
        <authorList>
            <person name="Cheng H."/>
            <person name="Wu Y.-H."/>
            <person name="Fang C."/>
            <person name="Xu X.-W."/>
        </authorList>
    </citation>
    <scope>NUCLEOTIDE SEQUENCE [LARGE SCALE GENOMIC DNA]</scope>
    <source>
        <strain evidence="2 3">Ery12</strain>
    </source>
</reference>
<keyword evidence="3" id="KW-1185">Reference proteome</keyword>
<organism evidence="2 3">
    <name type="scientific">Tsuneonella suprasediminis</name>
    <dbReference type="NCBI Taxonomy" id="2306996"/>
    <lineage>
        <taxon>Bacteria</taxon>
        <taxon>Pseudomonadati</taxon>
        <taxon>Pseudomonadota</taxon>
        <taxon>Alphaproteobacteria</taxon>
        <taxon>Sphingomonadales</taxon>
        <taxon>Erythrobacteraceae</taxon>
        <taxon>Tsuneonella</taxon>
    </lineage>
</organism>
<accession>A0A419QY52</accession>
<evidence type="ECO:0000313" key="3">
    <source>
        <dbReference type="Proteomes" id="UP000284322"/>
    </source>
</evidence>